<dbReference type="Pfam" id="PF02771">
    <property type="entry name" value="Acyl-CoA_dh_N"/>
    <property type="match status" value="1"/>
</dbReference>
<evidence type="ECO:0000259" key="6">
    <source>
        <dbReference type="Pfam" id="PF00441"/>
    </source>
</evidence>
<evidence type="ECO:0000256" key="5">
    <source>
        <dbReference type="ARBA" id="ARBA00023002"/>
    </source>
</evidence>
<evidence type="ECO:0000256" key="1">
    <source>
        <dbReference type="ARBA" id="ARBA00001974"/>
    </source>
</evidence>
<reference evidence="9" key="1">
    <citation type="submission" date="2018-05" db="EMBL/GenBank/DDBJ databases">
        <authorList>
            <person name="Lanie J.A."/>
            <person name="Ng W.-L."/>
            <person name="Kazmierczak K.M."/>
            <person name="Andrzejewski T.M."/>
            <person name="Davidsen T.M."/>
            <person name="Wayne K.J."/>
            <person name="Tettelin H."/>
            <person name="Glass J.I."/>
            <person name="Rusch D."/>
            <person name="Podicherti R."/>
            <person name="Tsui H.-C.T."/>
            <person name="Winkler M.E."/>
        </authorList>
    </citation>
    <scope>NUCLEOTIDE SEQUENCE</scope>
</reference>
<keyword evidence="3" id="KW-0285">Flavoprotein</keyword>
<evidence type="ECO:0000259" key="8">
    <source>
        <dbReference type="Pfam" id="PF02771"/>
    </source>
</evidence>
<accession>A0A381W7J3</accession>
<dbReference type="InterPro" id="IPR046373">
    <property type="entry name" value="Acyl-CoA_Oxase/DH_mid-dom_sf"/>
</dbReference>
<proteinExistence type="inferred from homology"/>
<dbReference type="EMBL" id="UINC01010944">
    <property type="protein sequence ID" value="SVA48484.1"/>
    <property type="molecule type" value="Genomic_DNA"/>
</dbReference>
<feature type="domain" description="Acyl-CoA dehydrogenase/oxidase C-terminal" evidence="6">
    <location>
        <begin position="232"/>
        <end position="390"/>
    </location>
</feature>
<dbReference type="Pfam" id="PF00441">
    <property type="entry name" value="Acyl-CoA_dh_1"/>
    <property type="match status" value="1"/>
</dbReference>
<dbReference type="GO" id="GO:0050660">
    <property type="term" value="F:flavin adenine dinucleotide binding"/>
    <property type="evidence" value="ECO:0007669"/>
    <property type="project" value="InterPro"/>
</dbReference>
<dbReference type="FunFam" id="2.40.110.10:FF:000011">
    <property type="entry name" value="Acyl-CoA dehydrogenase FadE34"/>
    <property type="match status" value="1"/>
</dbReference>
<dbReference type="Gene3D" id="1.10.540.10">
    <property type="entry name" value="Acyl-CoA dehydrogenase/oxidase, N-terminal domain"/>
    <property type="match status" value="1"/>
</dbReference>
<dbReference type="InterPro" id="IPR052161">
    <property type="entry name" value="Mycobact_Acyl-CoA_DH"/>
</dbReference>
<evidence type="ECO:0000256" key="4">
    <source>
        <dbReference type="ARBA" id="ARBA00022827"/>
    </source>
</evidence>
<dbReference type="GO" id="GO:0016627">
    <property type="term" value="F:oxidoreductase activity, acting on the CH-CH group of donors"/>
    <property type="evidence" value="ECO:0007669"/>
    <property type="project" value="InterPro"/>
</dbReference>
<dbReference type="AlphaFoldDB" id="A0A381W7J3"/>
<evidence type="ECO:0008006" key="10">
    <source>
        <dbReference type="Google" id="ProtNLM"/>
    </source>
</evidence>
<comment type="similarity">
    <text evidence="2">Belongs to the acyl-CoA dehydrogenase family.</text>
</comment>
<dbReference type="InterPro" id="IPR009075">
    <property type="entry name" value="AcylCo_DH/oxidase_C"/>
</dbReference>
<comment type="cofactor">
    <cofactor evidence="1">
        <name>FAD</name>
        <dbReference type="ChEBI" id="CHEBI:57692"/>
    </cofactor>
</comment>
<protein>
    <recommendedName>
        <fullName evidence="10">Acyl-CoA dehydrogenase</fullName>
    </recommendedName>
</protein>
<keyword evidence="5" id="KW-0560">Oxidoreductase</keyword>
<dbReference type="SUPFAM" id="SSF56645">
    <property type="entry name" value="Acyl-CoA dehydrogenase NM domain-like"/>
    <property type="match status" value="1"/>
</dbReference>
<keyword evidence="4" id="KW-0274">FAD</keyword>
<evidence type="ECO:0000256" key="2">
    <source>
        <dbReference type="ARBA" id="ARBA00009347"/>
    </source>
</evidence>
<evidence type="ECO:0000256" key="3">
    <source>
        <dbReference type="ARBA" id="ARBA00022630"/>
    </source>
</evidence>
<dbReference type="InterPro" id="IPR009100">
    <property type="entry name" value="AcylCoA_DH/oxidase_NM_dom_sf"/>
</dbReference>
<feature type="domain" description="Acyl-CoA oxidase/dehydrogenase middle" evidence="7">
    <location>
        <begin position="126"/>
        <end position="219"/>
    </location>
</feature>
<dbReference type="SUPFAM" id="SSF47203">
    <property type="entry name" value="Acyl-CoA dehydrogenase C-terminal domain-like"/>
    <property type="match status" value="1"/>
</dbReference>
<dbReference type="Gene3D" id="2.40.110.10">
    <property type="entry name" value="Butyryl-CoA Dehydrogenase, subunit A, domain 2"/>
    <property type="match status" value="1"/>
</dbReference>
<feature type="domain" description="Acyl-CoA dehydrogenase/oxidase N-terminal" evidence="8">
    <location>
        <begin position="44"/>
        <end position="122"/>
    </location>
</feature>
<evidence type="ECO:0000259" key="7">
    <source>
        <dbReference type="Pfam" id="PF02770"/>
    </source>
</evidence>
<dbReference type="Pfam" id="PF02770">
    <property type="entry name" value="Acyl-CoA_dh_M"/>
    <property type="match status" value="1"/>
</dbReference>
<dbReference type="InterPro" id="IPR006091">
    <property type="entry name" value="Acyl-CoA_Oxase/DH_mid-dom"/>
</dbReference>
<dbReference type="Gene3D" id="1.20.140.10">
    <property type="entry name" value="Butyryl-CoA Dehydrogenase, subunit A, domain 3"/>
    <property type="match status" value="1"/>
</dbReference>
<dbReference type="InterPro" id="IPR037069">
    <property type="entry name" value="AcylCoA_DH/ox_N_sf"/>
</dbReference>
<gene>
    <name evidence="9" type="ORF">METZ01_LOCUS101338</name>
</gene>
<evidence type="ECO:0000313" key="9">
    <source>
        <dbReference type="EMBL" id="SVA48484.1"/>
    </source>
</evidence>
<sequence length="394" mass="43117">MADIDDFRAETRSWLEDNCPAGARGPGPISTGATSIAIDHEDTQLWLDRMIEKGWTAPVWPKEYGGGGLDTGQYMALIQEMRRIDARAPLGGMGVSLIGPTLLEYGTDEQKARHIPRIVRGEVAWCQGYSEPGSGSDLASLSTRAQDKGDHFVVNGQKIWTSGAQYADWIFALVRTDPDVPKHEGISFVLMDMHQDGITVSPIRLISGESPFCETFFDNAIARKDDLVGELNKGWTVGKRLLQHERGSMASLVGGGAVKDTGPVLEDEAKAFGGEANGRIADAVLRDRILLHNMNSHVFHLTQRRTVEEASDGNTPGPATSIFKMYGTELQQERSSLFVEIRGTQGLGWTGDEFTGRSLMDTRAWLSNRAASIYSGSNEIQRNIIAKRVLGLPD</sequence>
<name>A0A381W7J3_9ZZZZ</name>
<dbReference type="GO" id="GO:0005886">
    <property type="term" value="C:plasma membrane"/>
    <property type="evidence" value="ECO:0007669"/>
    <property type="project" value="TreeGrafter"/>
</dbReference>
<dbReference type="PANTHER" id="PTHR43292:SF3">
    <property type="entry name" value="ACYL-COA DEHYDROGENASE FADE29"/>
    <property type="match status" value="1"/>
</dbReference>
<organism evidence="9">
    <name type="scientific">marine metagenome</name>
    <dbReference type="NCBI Taxonomy" id="408172"/>
    <lineage>
        <taxon>unclassified sequences</taxon>
        <taxon>metagenomes</taxon>
        <taxon>ecological metagenomes</taxon>
    </lineage>
</organism>
<dbReference type="InterPro" id="IPR036250">
    <property type="entry name" value="AcylCo_DH-like_C"/>
</dbReference>
<dbReference type="InterPro" id="IPR013786">
    <property type="entry name" value="AcylCoA_DH/ox_N"/>
</dbReference>
<dbReference type="PANTHER" id="PTHR43292">
    <property type="entry name" value="ACYL-COA DEHYDROGENASE"/>
    <property type="match status" value="1"/>
</dbReference>